<dbReference type="Proteomes" id="UP000035553">
    <property type="component" value="Unassembled WGS sequence"/>
</dbReference>
<dbReference type="EMBL" id="AFVQ02000146">
    <property type="protein sequence ID" value="KLI01986.1"/>
    <property type="molecule type" value="Genomic_DNA"/>
</dbReference>
<gene>
    <name evidence="3" type="ORF">SINU_10605</name>
</gene>
<keyword evidence="1" id="KW-0472">Membrane</keyword>
<feature type="domain" description="DUF58" evidence="2">
    <location>
        <begin position="213"/>
        <end position="344"/>
    </location>
</feature>
<evidence type="ECO:0000259" key="2">
    <source>
        <dbReference type="Pfam" id="PF01882"/>
    </source>
</evidence>
<comment type="caution">
    <text evidence="3">The sequence shown here is derived from an EMBL/GenBank/DDBJ whole genome shotgun (WGS) entry which is preliminary data.</text>
</comment>
<keyword evidence="1" id="KW-0812">Transmembrane</keyword>
<protein>
    <recommendedName>
        <fullName evidence="2">DUF58 domain-containing protein</fullName>
    </recommendedName>
</protein>
<dbReference type="PANTHER" id="PTHR34351">
    <property type="entry name" value="SLR1927 PROTEIN-RELATED"/>
    <property type="match status" value="1"/>
</dbReference>
<dbReference type="InterPro" id="IPR002881">
    <property type="entry name" value="DUF58"/>
</dbReference>
<dbReference type="STRING" id="1069536.SINU_10605"/>
<evidence type="ECO:0000256" key="1">
    <source>
        <dbReference type="SAM" id="Phobius"/>
    </source>
</evidence>
<dbReference type="AlphaFoldDB" id="A0A0U1QN22"/>
<sequence length="400" mass="45587">MSGYAAGWQTHNQRLFYLFGTIVFLVGFIKDSFLLTLTGLVFVVCAFLSKWYLLQMIRTFVIENQRRSLRLSAGDQNTLKIIVENQYPVPFFSIKGRIVADKNIAFLSNNSKDQDSAYTFSLTMPARGKTIVPCPFKALNRGIARIRSVEFICTDPLHIVRCSIHFDQLLKNRIIVYPDPKPVRQLSLVPPQRVGTLVTKHSLDQDLSTPSGIRQYTYSDPFKYIHWKATARTGQLQTKTFEHVADQSWMFLFLNQTNSARHQSFEDFDKRISAAAWLAEVACKRSVNTSIYCNAKSIGQKMVGIEPGKGALQLRKTWEMLAFIQAWQMKTSITQALMMIDQKLSQPQMIIFLALDQPGPAAPFLAKWLKTGHQIYMLRRFDDGCILEQIEKGVRAVGNV</sequence>
<name>A0A0U1QN22_9BACL</name>
<proteinExistence type="predicted"/>
<evidence type="ECO:0000313" key="3">
    <source>
        <dbReference type="EMBL" id="KLI01986.1"/>
    </source>
</evidence>
<keyword evidence="1" id="KW-1133">Transmembrane helix</keyword>
<feature type="transmembrane region" description="Helical" evidence="1">
    <location>
        <begin position="15"/>
        <end position="48"/>
    </location>
</feature>
<reference evidence="3 4" key="1">
    <citation type="journal article" date="2011" name="J. Bacteriol.">
        <title>Draft genome sequence of Sporolactobacillus inulinus strain CASD, an efficient D-lactic acid-producing bacterium with high-concentration lactate tolerance capability.</title>
        <authorList>
            <person name="Yu B."/>
            <person name="Su F."/>
            <person name="Wang L."/>
            <person name="Xu K."/>
            <person name="Zhao B."/>
            <person name="Xu P."/>
        </authorList>
    </citation>
    <scope>NUCLEOTIDE SEQUENCE [LARGE SCALE GENOMIC DNA]</scope>
    <source>
        <strain evidence="3 4">CASD</strain>
    </source>
</reference>
<organism evidence="3 4">
    <name type="scientific">Sporolactobacillus inulinus CASD</name>
    <dbReference type="NCBI Taxonomy" id="1069536"/>
    <lineage>
        <taxon>Bacteria</taxon>
        <taxon>Bacillati</taxon>
        <taxon>Bacillota</taxon>
        <taxon>Bacilli</taxon>
        <taxon>Bacillales</taxon>
        <taxon>Sporolactobacillaceae</taxon>
        <taxon>Sporolactobacillus</taxon>
    </lineage>
</organism>
<dbReference type="Pfam" id="PF01882">
    <property type="entry name" value="DUF58"/>
    <property type="match status" value="1"/>
</dbReference>
<keyword evidence="4" id="KW-1185">Reference proteome</keyword>
<evidence type="ECO:0000313" key="4">
    <source>
        <dbReference type="Proteomes" id="UP000035553"/>
    </source>
</evidence>
<dbReference type="OrthoDB" id="9789943at2"/>
<accession>A0A0U1QN22</accession>
<dbReference type="RefSeq" id="WP_010023058.1">
    <property type="nucleotide sequence ID" value="NZ_AFVQ02000146.1"/>
</dbReference>